<gene>
    <name evidence="2" type="ORF">GJ654_08095</name>
</gene>
<name>A0A6N8DQ75_RHOAC</name>
<sequence>MIARLILGLGLACAAPALAADVVKPLKIPAGKTFATVRGTIKGDAGVDYRIAAAQGQTLHLLFKPSNRSCYFNVYAPGADAAAHIGSSAGNEFGQNPTQAGVYRAQVYLMRNAARRHETCRYSLSVELSGGDDQAAQEACRSNAATMYGVKPKAITLGGLVRTAEGASIDAKADKGAEGVKDLRCLFKPDGGFDHIMAMTSDEKPRQPWSRPGPRR</sequence>
<evidence type="ECO:0000256" key="1">
    <source>
        <dbReference type="SAM" id="SignalP"/>
    </source>
</evidence>
<dbReference type="OrthoDB" id="964913at2"/>
<dbReference type="EMBL" id="WNKS01000005">
    <property type="protein sequence ID" value="MTV30954.1"/>
    <property type="molecule type" value="Genomic_DNA"/>
</dbReference>
<accession>A0A6N8DQ75</accession>
<feature type="chain" id="PRO_5027060516" evidence="1">
    <location>
        <begin position="20"/>
        <end position="216"/>
    </location>
</feature>
<dbReference type="AlphaFoldDB" id="A0A6N8DQ75"/>
<proteinExistence type="predicted"/>
<evidence type="ECO:0000313" key="3">
    <source>
        <dbReference type="Proteomes" id="UP000439113"/>
    </source>
</evidence>
<keyword evidence="1" id="KW-0732">Signal</keyword>
<evidence type="ECO:0000313" key="2">
    <source>
        <dbReference type="EMBL" id="MTV30954.1"/>
    </source>
</evidence>
<dbReference type="RefSeq" id="WP_155445646.1">
    <property type="nucleotide sequence ID" value="NZ_JAOQNR010000004.1"/>
</dbReference>
<dbReference type="Proteomes" id="UP000439113">
    <property type="component" value="Unassembled WGS sequence"/>
</dbReference>
<reference evidence="2 3" key="1">
    <citation type="submission" date="2019-11" db="EMBL/GenBank/DDBJ databases">
        <title>Whole-genome sequence of a Rhodoblastus acidophilus DSM 142.</title>
        <authorList>
            <person name="Kyndt J.A."/>
            <person name="Meyer T.E."/>
        </authorList>
    </citation>
    <scope>NUCLEOTIDE SEQUENCE [LARGE SCALE GENOMIC DNA]</scope>
    <source>
        <strain evidence="2 3">DSM 142</strain>
    </source>
</reference>
<protein>
    <submittedName>
        <fullName evidence="2">Uncharacterized protein</fullName>
    </submittedName>
</protein>
<dbReference type="Gene3D" id="2.60.120.380">
    <property type="match status" value="1"/>
</dbReference>
<feature type="signal peptide" evidence="1">
    <location>
        <begin position="1"/>
        <end position="19"/>
    </location>
</feature>
<comment type="caution">
    <text evidence="2">The sequence shown here is derived from an EMBL/GenBank/DDBJ whole genome shotgun (WGS) entry which is preliminary data.</text>
</comment>
<organism evidence="2 3">
    <name type="scientific">Rhodoblastus acidophilus</name>
    <name type="common">Rhodopseudomonas acidophila</name>
    <dbReference type="NCBI Taxonomy" id="1074"/>
    <lineage>
        <taxon>Bacteria</taxon>
        <taxon>Pseudomonadati</taxon>
        <taxon>Pseudomonadota</taxon>
        <taxon>Alphaproteobacteria</taxon>
        <taxon>Hyphomicrobiales</taxon>
        <taxon>Rhodoblastaceae</taxon>
        <taxon>Rhodoblastus</taxon>
    </lineage>
</organism>